<evidence type="ECO:0000313" key="9">
    <source>
        <dbReference type="Proteomes" id="UP001217918"/>
    </source>
</evidence>
<evidence type="ECO:0000259" key="7">
    <source>
        <dbReference type="PROSITE" id="PS51194"/>
    </source>
</evidence>
<comment type="catalytic activity">
    <reaction evidence="6">
        <text>ATP + H2O = ADP + phosphate + H(+)</text>
        <dbReference type="Rhea" id="RHEA:13065"/>
        <dbReference type="ChEBI" id="CHEBI:15377"/>
        <dbReference type="ChEBI" id="CHEBI:15378"/>
        <dbReference type="ChEBI" id="CHEBI:30616"/>
        <dbReference type="ChEBI" id="CHEBI:43474"/>
        <dbReference type="ChEBI" id="CHEBI:456216"/>
        <dbReference type="EC" id="3.6.4.13"/>
    </reaction>
</comment>
<protein>
    <recommendedName>
        <fullName evidence="1">RNA helicase</fullName>
        <ecNumber evidence="1">3.6.4.13</ecNumber>
    </recommendedName>
</protein>
<evidence type="ECO:0000256" key="5">
    <source>
        <dbReference type="ARBA" id="ARBA00022840"/>
    </source>
</evidence>
<dbReference type="InterPro" id="IPR001650">
    <property type="entry name" value="Helicase_C-like"/>
</dbReference>
<feature type="domain" description="Helicase C-terminal" evidence="7">
    <location>
        <begin position="24"/>
        <end position="199"/>
    </location>
</feature>
<comment type="caution">
    <text evidence="8">The sequence shown here is derived from an EMBL/GenBank/DDBJ whole genome shotgun (WGS) entry which is preliminary data.</text>
</comment>
<accession>A0AAD9IBL3</accession>
<evidence type="ECO:0000256" key="6">
    <source>
        <dbReference type="ARBA" id="ARBA00047984"/>
    </source>
</evidence>
<dbReference type="AlphaFoldDB" id="A0AAD9IBL3"/>
<keyword evidence="3" id="KW-0378">Hydrolase</keyword>
<dbReference type="GO" id="GO:0005829">
    <property type="term" value="C:cytosol"/>
    <property type="evidence" value="ECO:0007669"/>
    <property type="project" value="TreeGrafter"/>
</dbReference>
<dbReference type="PANTHER" id="PTHR47959">
    <property type="entry name" value="ATP-DEPENDENT RNA HELICASE RHLE-RELATED"/>
    <property type="match status" value="1"/>
</dbReference>
<keyword evidence="2" id="KW-0547">Nucleotide-binding</keyword>
<proteinExistence type="predicted"/>
<dbReference type="SUPFAM" id="SSF52540">
    <property type="entry name" value="P-loop containing nucleoside triphosphate hydrolases"/>
    <property type="match status" value="1"/>
</dbReference>
<dbReference type="GO" id="GO:0003724">
    <property type="term" value="F:RNA helicase activity"/>
    <property type="evidence" value="ECO:0007669"/>
    <property type="project" value="UniProtKB-EC"/>
</dbReference>
<evidence type="ECO:0000256" key="3">
    <source>
        <dbReference type="ARBA" id="ARBA00022801"/>
    </source>
</evidence>
<gene>
    <name evidence="8" type="ORF">P8C59_008678</name>
</gene>
<dbReference type="InterPro" id="IPR027417">
    <property type="entry name" value="P-loop_NTPase"/>
</dbReference>
<name>A0AAD9IBL3_9PEZI</name>
<keyword evidence="9" id="KW-1185">Reference proteome</keyword>
<dbReference type="InterPro" id="IPR050079">
    <property type="entry name" value="DEAD_box_RNA_helicase"/>
</dbReference>
<organism evidence="8 9">
    <name type="scientific">Phyllachora maydis</name>
    <dbReference type="NCBI Taxonomy" id="1825666"/>
    <lineage>
        <taxon>Eukaryota</taxon>
        <taxon>Fungi</taxon>
        <taxon>Dikarya</taxon>
        <taxon>Ascomycota</taxon>
        <taxon>Pezizomycotina</taxon>
        <taxon>Sordariomycetes</taxon>
        <taxon>Sordariomycetidae</taxon>
        <taxon>Phyllachorales</taxon>
        <taxon>Phyllachoraceae</taxon>
        <taxon>Phyllachora</taxon>
    </lineage>
</organism>
<dbReference type="EMBL" id="JAQQPM010000008">
    <property type="protein sequence ID" value="KAK2074471.1"/>
    <property type="molecule type" value="Genomic_DNA"/>
</dbReference>
<sequence>MFDDAEGFFGLEEAVGVDIVRHGDTIQFVAAVDSANEESDEFAGFDDLPTVTEVDSTHEANSVVPVDGVDDEEEVMEAGDEESALEAGVFAQAAEIDNDIEQAPNNATASAILVATDVAARGLDIAGIDLVIHYHVPRAADAYVHRSGRTARAESRGISILLCAPEEVVPTRRLIAKVHAAAQAKAGGQSSHLRERSGASDEGYFIQTADIDRRIVSRLKERVVLAKKIADAELAREKGKKEGDWVREAAEALGVEYDSDEMESVGKWAGRGSARKRKEQEARELTKADVSLLKAQLRELLSIRVNTGVSEKYLSGLDVDRLLKGEKGEFLGSVPSLGLDDL</sequence>
<dbReference type="EC" id="3.6.4.13" evidence="1"/>
<keyword evidence="4" id="KW-0347">Helicase</keyword>
<evidence type="ECO:0000256" key="2">
    <source>
        <dbReference type="ARBA" id="ARBA00022741"/>
    </source>
</evidence>
<dbReference type="GO" id="GO:0016787">
    <property type="term" value="F:hydrolase activity"/>
    <property type="evidence" value="ECO:0007669"/>
    <property type="project" value="UniProtKB-KW"/>
</dbReference>
<evidence type="ECO:0000256" key="1">
    <source>
        <dbReference type="ARBA" id="ARBA00012552"/>
    </source>
</evidence>
<evidence type="ECO:0000256" key="4">
    <source>
        <dbReference type="ARBA" id="ARBA00022806"/>
    </source>
</evidence>
<keyword evidence="5" id="KW-0067">ATP-binding</keyword>
<dbReference type="Gene3D" id="3.40.50.300">
    <property type="entry name" value="P-loop containing nucleotide triphosphate hydrolases"/>
    <property type="match status" value="1"/>
</dbReference>
<dbReference type="Proteomes" id="UP001217918">
    <property type="component" value="Unassembled WGS sequence"/>
</dbReference>
<dbReference type="PANTHER" id="PTHR47959:SF1">
    <property type="entry name" value="ATP-DEPENDENT RNA HELICASE DBPA"/>
    <property type="match status" value="1"/>
</dbReference>
<dbReference type="SMART" id="SM00490">
    <property type="entry name" value="HELICc"/>
    <property type="match status" value="1"/>
</dbReference>
<reference evidence="8" key="1">
    <citation type="journal article" date="2023" name="Mol. Plant Microbe Interact.">
        <title>Elucidating the Obligate Nature and Biological Capacity of an Invasive Fungal Corn Pathogen.</title>
        <authorList>
            <person name="MacCready J.S."/>
            <person name="Roggenkamp E.M."/>
            <person name="Gdanetz K."/>
            <person name="Chilvers M.I."/>
        </authorList>
    </citation>
    <scope>NUCLEOTIDE SEQUENCE</scope>
    <source>
        <strain evidence="8">PM02</strain>
    </source>
</reference>
<evidence type="ECO:0000313" key="8">
    <source>
        <dbReference type="EMBL" id="KAK2074471.1"/>
    </source>
</evidence>
<dbReference type="GO" id="GO:0005524">
    <property type="term" value="F:ATP binding"/>
    <property type="evidence" value="ECO:0007669"/>
    <property type="project" value="UniProtKB-KW"/>
</dbReference>
<dbReference type="PROSITE" id="PS51194">
    <property type="entry name" value="HELICASE_CTER"/>
    <property type="match status" value="1"/>
</dbReference>
<dbReference type="Pfam" id="PF00271">
    <property type="entry name" value="Helicase_C"/>
    <property type="match status" value="1"/>
</dbReference>
<dbReference type="CDD" id="cd18787">
    <property type="entry name" value="SF2_C_DEAD"/>
    <property type="match status" value="1"/>
</dbReference>